<dbReference type="AlphaFoldDB" id="A0AAU0B6F8"/>
<evidence type="ECO:0000313" key="3">
    <source>
        <dbReference type="Proteomes" id="UP001302716"/>
    </source>
</evidence>
<dbReference type="EMBL" id="CP103836">
    <property type="protein sequence ID" value="WOB48643.1"/>
    <property type="molecule type" value="Genomic_DNA"/>
</dbReference>
<dbReference type="SMART" id="SM00458">
    <property type="entry name" value="RICIN"/>
    <property type="match status" value="2"/>
</dbReference>
<keyword evidence="3" id="KW-1185">Reference proteome</keyword>
<feature type="domain" description="Ricin B lectin" evidence="1">
    <location>
        <begin position="477"/>
        <end position="603"/>
    </location>
</feature>
<dbReference type="Proteomes" id="UP001302716">
    <property type="component" value="Chromosome"/>
</dbReference>
<dbReference type="Pfam" id="PF00652">
    <property type="entry name" value="Ricin_B_lectin"/>
    <property type="match status" value="2"/>
</dbReference>
<dbReference type="InterPro" id="IPR035992">
    <property type="entry name" value="Ricin_B-like_lectins"/>
</dbReference>
<proteinExistence type="predicted"/>
<dbReference type="GO" id="GO:0008237">
    <property type="term" value="F:metallopeptidase activity"/>
    <property type="evidence" value="ECO:0007669"/>
    <property type="project" value="InterPro"/>
</dbReference>
<dbReference type="InterPro" id="IPR024079">
    <property type="entry name" value="MetalloPept_cat_dom_sf"/>
</dbReference>
<reference evidence="2 3" key="1">
    <citation type="submission" date="2022-08" db="EMBL/GenBank/DDBJ databases">
        <title>Whole genome sequencing-based tracing of a 2022 introduction and outbreak of Xanthomonas hortorum pv. pelargonii.</title>
        <authorList>
            <person name="Iruegas-Bocardo F."/>
            <person name="Weisberg A.K."/>
            <person name="Riutta E.R."/>
            <person name="Kilday K."/>
            <person name="Bonkowski J.C."/>
            <person name="Creswell T."/>
            <person name="Daughtrey M.L."/>
            <person name="Rane K."/>
            <person name="Grunwald N.J."/>
            <person name="Chang J.H."/>
            <person name="Putnam M.L."/>
        </authorList>
    </citation>
    <scope>NUCLEOTIDE SEQUENCE [LARGE SCALE GENOMIC DNA]</scope>
    <source>
        <strain evidence="2 3">22-323</strain>
    </source>
</reference>
<dbReference type="SUPFAM" id="SSF50370">
    <property type="entry name" value="Ricin B-like lectins"/>
    <property type="match status" value="2"/>
</dbReference>
<dbReference type="CDD" id="cd00161">
    <property type="entry name" value="beta-trefoil_Ricin-like"/>
    <property type="match status" value="1"/>
</dbReference>
<dbReference type="SUPFAM" id="SSF55486">
    <property type="entry name" value="Metalloproteases ('zincins'), catalytic domain"/>
    <property type="match status" value="1"/>
</dbReference>
<accession>A0AAU0B6F8</accession>
<dbReference type="InterPro" id="IPR000772">
    <property type="entry name" value="Ricin_B_lectin"/>
</dbReference>
<organism evidence="2 3">
    <name type="scientific">Xanthomonas hydrangeae</name>
    <dbReference type="NCBI Taxonomy" id="2775159"/>
    <lineage>
        <taxon>Bacteria</taxon>
        <taxon>Pseudomonadati</taxon>
        <taxon>Pseudomonadota</taxon>
        <taxon>Gammaproteobacteria</taxon>
        <taxon>Lysobacterales</taxon>
        <taxon>Lysobacteraceae</taxon>
        <taxon>Xanthomonas</taxon>
    </lineage>
</organism>
<dbReference type="CDD" id="cd23418">
    <property type="entry name" value="beta-trefoil_Ricin_XLN-like"/>
    <property type="match status" value="1"/>
</dbReference>
<name>A0AAU0B6F8_9XANT</name>
<protein>
    <submittedName>
        <fullName evidence="2">Ricin-type beta-trefoil lectin domain protein</fullName>
    </submittedName>
</protein>
<evidence type="ECO:0000259" key="1">
    <source>
        <dbReference type="SMART" id="SM00458"/>
    </source>
</evidence>
<sequence length="731" mass="77780">MLRKSALVIALIASAGGGFLFWNNHSVTLQHDGKDKMSVAARQGATSGQPLMVATGMHVIDKNYFDGPDNGTLLSYESRKATQKEGPFDLYPARLSESYALRAVLEGTMSIVAPDGTELKMEYVRHTQGKNGNWTWVGRLPGAQVGEESVITFGKNAVFGSLGSVGGSTYQISTVDGRPYVMAASVSAAQAATPSRKGDARELLAASVAKLQPQAKSTGIIQGYNNLEQVNATAGTTATNSIDLLLGYTTGYKDYRGGDSAVETVLTNMVEQANQAFVNAAINARYRLVGIMEVAYTDNNLNNQVLDELTWVTSYNDAFRPIRQARENVGADMVALVRRFNVAQDSCGIAWRNGTTDSRYAYAEVSDGVDGNFYCTSTTLGHELGHLLGSGHTRENSQDSSFNYGYRSDVGSFHTLMAYGVGGQREVNIYSAPSVYGCFGQPCGVMLEADNKSSFVITVPRAIQYRAPTVPFDDLSSPGQISGPSGKCLDITGGSSQNGTAIQVWGCNGFSQQKWSLQRGSSSLRTAVANRVLDIAGVSNADGAGLQLFDSLNTRNQAWFFNGSAIIATGGKVLDVVGASSTNGARLQLYDNLSGANQIWKYSPTTGQIQVSTGRCLDVAASGITPGTPVQIWDCSLSKNQTWTLGKNGSIRGFGGACLTVSGNPNVSGSSVVMATCDGSSGQAWRIRGEIRSEFNNKCLDDSAGGGTNGARVQMWQCLGNANQKWELQPN</sequence>
<dbReference type="Gene3D" id="2.80.10.50">
    <property type="match status" value="5"/>
</dbReference>
<evidence type="ECO:0000313" key="2">
    <source>
        <dbReference type="EMBL" id="WOB48643.1"/>
    </source>
</evidence>
<gene>
    <name evidence="2" type="ORF">NYR97_15540</name>
</gene>
<dbReference type="RefSeq" id="WP_316694416.1">
    <property type="nucleotide sequence ID" value="NZ_CP103836.1"/>
</dbReference>
<dbReference type="Gene3D" id="3.40.390.10">
    <property type="entry name" value="Collagenase (Catalytic Domain)"/>
    <property type="match status" value="1"/>
</dbReference>
<feature type="domain" description="Ricin B lectin" evidence="1">
    <location>
        <begin position="605"/>
        <end position="729"/>
    </location>
</feature>
<dbReference type="Pfam" id="PF13583">
    <property type="entry name" value="Reprolysin_4"/>
    <property type="match status" value="1"/>
</dbReference>
<dbReference type="PROSITE" id="PS50231">
    <property type="entry name" value="RICIN_B_LECTIN"/>
    <property type="match status" value="2"/>
</dbReference>